<dbReference type="GO" id="GO:0008168">
    <property type="term" value="F:methyltransferase activity"/>
    <property type="evidence" value="ECO:0007669"/>
    <property type="project" value="UniProtKB-KW"/>
</dbReference>
<accession>A0ABT1EG65</accession>
<evidence type="ECO:0000313" key="8">
    <source>
        <dbReference type="Proteomes" id="UP001523565"/>
    </source>
</evidence>
<dbReference type="InterPro" id="IPR001525">
    <property type="entry name" value="C5_MeTfrase"/>
</dbReference>
<keyword evidence="8" id="KW-1185">Reference proteome</keyword>
<keyword evidence="4 6" id="KW-0949">S-adenosyl-L-methionine</keyword>
<dbReference type="SUPFAM" id="SSF53335">
    <property type="entry name" value="S-adenosyl-L-methionine-dependent methyltransferases"/>
    <property type="match status" value="1"/>
</dbReference>
<dbReference type="Gene3D" id="3.40.50.150">
    <property type="entry name" value="Vaccinia Virus protein VP39"/>
    <property type="match status" value="1"/>
</dbReference>
<dbReference type="Pfam" id="PF00145">
    <property type="entry name" value="DNA_methylase"/>
    <property type="match status" value="1"/>
</dbReference>
<organism evidence="7 8">
    <name type="scientific">Ohessyouella blattaphilus</name>
    <dbReference type="NCBI Taxonomy" id="2949333"/>
    <lineage>
        <taxon>Bacteria</taxon>
        <taxon>Bacillati</taxon>
        <taxon>Bacillota</taxon>
        <taxon>Clostridia</taxon>
        <taxon>Lachnospirales</taxon>
        <taxon>Lachnospiraceae</taxon>
        <taxon>Ohessyouella</taxon>
    </lineage>
</organism>
<gene>
    <name evidence="7" type="ORF">NK118_05380</name>
</gene>
<dbReference type="Proteomes" id="UP001523565">
    <property type="component" value="Unassembled WGS sequence"/>
</dbReference>
<dbReference type="RefSeq" id="WP_262068563.1">
    <property type="nucleotide sequence ID" value="NZ_JAMXOC010000005.1"/>
</dbReference>
<dbReference type="PROSITE" id="PS51679">
    <property type="entry name" value="SAM_MT_C5"/>
    <property type="match status" value="1"/>
</dbReference>
<keyword evidence="2 6" id="KW-0489">Methyltransferase</keyword>
<dbReference type="GO" id="GO:0032259">
    <property type="term" value="P:methylation"/>
    <property type="evidence" value="ECO:0007669"/>
    <property type="project" value="UniProtKB-KW"/>
</dbReference>
<comment type="similarity">
    <text evidence="6">Belongs to the class I-like SAM-binding methyltransferase superfamily. C5-methyltransferase family.</text>
</comment>
<evidence type="ECO:0000256" key="3">
    <source>
        <dbReference type="ARBA" id="ARBA00022679"/>
    </source>
</evidence>
<evidence type="ECO:0000256" key="1">
    <source>
        <dbReference type="ARBA" id="ARBA00011975"/>
    </source>
</evidence>
<feature type="active site" evidence="6">
    <location>
        <position position="72"/>
    </location>
</feature>
<proteinExistence type="inferred from homology"/>
<keyword evidence="5" id="KW-0680">Restriction system</keyword>
<comment type="caution">
    <text evidence="7">The sequence shown here is derived from an EMBL/GenBank/DDBJ whole genome shotgun (WGS) entry which is preliminary data.</text>
</comment>
<dbReference type="PANTHER" id="PTHR46098:SF1">
    <property type="entry name" value="TRNA (CYTOSINE(38)-C(5))-METHYLTRANSFERASE"/>
    <property type="match status" value="1"/>
</dbReference>
<dbReference type="EMBL" id="JAMZFV010000005">
    <property type="protein sequence ID" value="MCP1109683.1"/>
    <property type="molecule type" value="Genomic_DNA"/>
</dbReference>
<evidence type="ECO:0000256" key="2">
    <source>
        <dbReference type="ARBA" id="ARBA00022603"/>
    </source>
</evidence>
<name>A0ABT1EG65_9FIRM</name>
<evidence type="ECO:0000256" key="4">
    <source>
        <dbReference type="ARBA" id="ARBA00022691"/>
    </source>
</evidence>
<dbReference type="EC" id="2.1.1.37" evidence="1"/>
<dbReference type="InterPro" id="IPR050750">
    <property type="entry name" value="C5-MTase"/>
</dbReference>
<evidence type="ECO:0000313" key="7">
    <source>
        <dbReference type="EMBL" id="MCP1109683.1"/>
    </source>
</evidence>
<dbReference type="PROSITE" id="PS00094">
    <property type="entry name" value="C5_MTASE_1"/>
    <property type="match status" value="1"/>
</dbReference>
<protein>
    <recommendedName>
        <fullName evidence="1">DNA (cytosine-5-)-methyltransferase</fullName>
        <ecNumber evidence="1">2.1.1.37</ecNumber>
    </recommendedName>
</protein>
<keyword evidence="3 6" id="KW-0808">Transferase</keyword>
<dbReference type="InterPro" id="IPR029063">
    <property type="entry name" value="SAM-dependent_MTases_sf"/>
</dbReference>
<evidence type="ECO:0000256" key="5">
    <source>
        <dbReference type="ARBA" id="ARBA00022747"/>
    </source>
</evidence>
<evidence type="ECO:0000256" key="6">
    <source>
        <dbReference type="PROSITE-ProRule" id="PRU01016"/>
    </source>
</evidence>
<dbReference type="PANTHER" id="PTHR46098">
    <property type="entry name" value="TRNA (CYTOSINE(38)-C(5))-METHYLTRANSFERASE"/>
    <property type="match status" value="1"/>
</dbReference>
<reference evidence="7 8" key="1">
    <citation type="journal article" date="2022" name="Genome Biol. Evol.">
        <title>Host diet, physiology and behaviors set the stage for Lachnospiraceae cladogenesis.</title>
        <authorList>
            <person name="Vera-Ponce De Leon A."/>
            <person name="Schneider M."/>
            <person name="Jahnes B.C."/>
            <person name="Sadowski V."/>
            <person name="Camuy-Velez L.A."/>
            <person name="Duan J."/>
            <person name="Sabree Z.L."/>
        </authorList>
    </citation>
    <scope>NUCLEOTIDE SEQUENCE [LARGE SCALE GENOMIC DNA]</scope>
    <source>
        <strain evidence="7 8">PAL227</strain>
    </source>
</reference>
<sequence>MLKLGSLFDGIGVFPLAAAKHGIRPLWASEIEKAPISITKRHFPYMEHVGDVTQLHGGRLPPVDILTFGSPCQNLSQIGNRDGLAGEQSGLFYEAIRIINEMRCATDGQYPQLAIWENVAGAFSSAMGADFRTVLEAFADSEIPMPDNGKWAPAGLVPDGCPEIAWRLLDSQHFQSAQSRERVFVVADYRGQRASEILFNPLPLHKILGDGEESGLPFPGDRGGGSSEAGRHHAEVRCFHTRKMRGAVQYHDPKMFLSAIGKPGAPCPTLLTGDYQVIAVHFPDAPEKDYIRKLTVTEFEMLMGLPVGWTKFGHEGQRISDSARFKALGNSIVLGCAEYIMAGAAVLLQQKEGLNGK</sequence>
<dbReference type="InterPro" id="IPR018117">
    <property type="entry name" value="C5_DNA_meth_AS"/>
</dbReference>